<keyword evidence="2" id="KW-1185">Reference proteome</keyword>
<accession>A0A941HWX9</accession>
<proteinExistence type="predicted"/>
<evidence type="ECO:0000313" key="2">
    <source>
        <dbReference type="Proteomes" id="UP000622580"/>
    </source>
</evidence>
<comment type="caution">
    <text evidence="1">The sequence shown here is derived from an EMBL/GenBank/DDBJ whole genome shotgun (WGS) entry which is preliminary data.</text>
</comment>
<dbReference type="RefSeq" id="WP_215341026.1">
    <property type="nucleotide sequence ID" value="NZ_JAGSGD010000001.1"/>
</dbReference>
<name>A0A941HWX9_9CAUL</name>
<evidence type="ECO:0000313" key="1">
    <source>
        <dbReference type="EMBL" id="MBR7620313.1"/>
    </source>
</evidence>
<dbReference type="EMBL" id="JAGSGD010000001">
    <property type="protein sequence ID" value="MBR7620313.1"/>
    <property type="molecule type" value="Genomic_DNA"/>
</dbReference>
<dbReference type="Proteomes" id="UP000622580">
    <property type="component" value="Unassembled WGS sequence"/>
</dbReference>
<dbReference type="AlphaFoldDB" id="A0A941HWX9"/>
<organism evidence="1 2">
    <name type="scientific">Phenylobacterium glaciei</name>
    <dbReference type="NCBI Taxonomy" id="2803784"/>
    <lineage>
        <taxon>Bacteria</taxon>
        <taxon>Pseudomonadati</taxon>
        <taxon>Pseudomonadota</taxon>
        <taxon>Alphaproteobacteria</taxon>
        <taxon>Caulobacterales</taxon>
        <taxon>Caulobacteraceae</taxon>
        <taxon>Phenylobacterium</taxon>
    </lineage>
</organism>
<protein>
    <submittedName>
        <fullName evidence="1">Uncharacterized protein</fullName>
    </submittedName>
</protein>
<sequence length="318" mass="34112">MDEEIAAPDRSSVDTLALAIARNMLSGNGDALREQMSAAARSAAAPSALAEYLRLAVVPLAPYQNVHVAHTYQIDVTGGRNPLPKMTCGRSLADPDAVALSMLANPRQFHVEVTAHTINNDWSIFIWLIPEDGVLKALSVQFDATAISGRTSAALRALAIEQAARGHHVNAVLLYRAAESIAGRGPNAIPVWKQDLDKEVRGLQMPPELSGGLEGTWRFANQTFSASDVGVLGVGGDLNLVIVRRTDRWTDDRTVDADNRSFVTTILKDHPALADSFASILVRAMKPDGSGGLATGYEFGKGFLQHPARSSATVVQRR</sequence>
<reference evidence="1" key="1">
    <citation type="submission" date="2021-04" db="EMBL/GenBank/DDBJ databases">
        <title>Draft genome assembly of strain Phenylobacterium sp. 20VBR1 using MiniION and Illumina platforms.</title>
        <authorList>
            <person name="Thomas F.A."/>
            <person name="Krishnan K.P."/>
            <person name="Sinha R.K."/>
        </authorList>
    </citation>
    <scope>NUCLEOTIDE SEQUENCE</scope>
    <source>
        <strain evidence="1">20VBR1</strain>
    </source>
</reference>
<gene>
    <name evidence="1" type="ORF">JKL49_13040</name>
</gene>